<dbReference type="FunFam" id="3.30.300.30:FF:000007">
    <property type="entry name" value="4-coumarate--CoA ligase 2"/>
    <property type="match status" value="1"/>
</dbReference>
<dbReference type="Proteomes" id="UP000801492">
    <property type="component" value="Unassembled WGS sequence"/>
</dbReference>
<keyword evidence="11" id="KW-0503">Monooxygenase</keyword>
<evidence type="ECO:0000313" key="20">
    <source>
        <dbReference type="Proteomes" id="UP000801492"/>
    </source>
</evidence>
<dbReference type="PROSITE" id="PS00455">
    <property type="entry name" value="AMP_BINDING"/>
    <property type="match status" value="1"/>
</dbReference>
<evidence type="ECO:0000259" key="18">
    <source>
        <dbReference type="Pfam" id="PF13193"/>
    </source>
</evidence>
<keyword evidence="16" id="KW-0812">Transmembrane</keyword>
<dbReference type="InterPro" id="IPR020845">
    <property type="entry name" value="AMP-binding_CS"/>
</dbReference>
<comment type="similarity">
    <text evidence="3">Belongs to the ATP-dependent AMP-binding enzyme family.</text>
</comment>
<feature type="domain" description="AMP-binding enzyme C-terminal" evidence="18">
    <location>
        <begin position="407"/>
        <end position="480"/>
    </location>
</feature>
<dbReference type="GO" id="GO:0046872">
    <property type="term" value="F:metal ion binding"/>
    <property type="evidence" value="ECO:0007669"/>
    <property type="project" value="UniProtKB-KW"/>
</dbReference>
<evidence type="ECO:0000256" key="4">
    <source>
        <dbReference type="ARBA" id="ARBA00012532"/>
    </source>
</evidence>
<evidence type="ECO:0000259" key="17">
    <source>
        <dbReference type="Pfam" id="PF00501"/>
    </source>
</evidence>
<dbReference type="EC" id="1.13.12.7" evidence="4"/>
<dbReference type="SUPFAM" id="SSF56801">
    <property type="entry name" value="Acetyl-CoA synthetase-like"/>
    <property type="match status" value="1"/>
</dbReference>
<comment type="subcellular location">
    <subcellularLocation>
        <location evidence="2">Peroxisome</location>
    </subcellularLocation>
</comment>
<dbReference type="CDD" id="cd05911">
    <property type="entry name" value="Firefly_Luc_like"/>
    <property type="match status" value="1"/>
</dbReference>
<reference evidence="19" key="1">
    <citation type="submission" date="2019-08" db="EMBL/GenBank/DDBJ databases">
        <title>The genome of the North American firefly Photinus pyralis.</title>
        <authorList>
            <consortium name="Photinus pyralis genome working group"/>
            <person name="Fallon T.R."/>
            <person name="Sander Lower S.E."/>
            <person name="Weng J.-K."/>
        </authorList>
    </citation>
    <scope>NUCLEOTIDE SEQUENCE</scope>
    <source>
        <strain evidence="19">TRF0915ILg1</strain>
        <tissue evidence="19">Whole body</tissue>
    </source>
</reference>
<dbReference type="Gene3D" id="3.30.300.30">
    <property type="match status" value="1"/>
</dbReference>
<evidence type="ECO:0000256" key="2">
    <source>
        <dbReference type="ARBA" id="ARBA00004275"/>
    </source>
</evidence>
<evidence type="ECO:0000256" key="15">
    <source>
        <dbReference type="ARBA" id="ARBA00048497"/>
    </source>
</evidence>
<keyword evidence="13" id="KW-0455">Luminescence</keyword>
<keyword evidence="10" id="KW-0560">Oxidoreductase</keyword>
<comment type="catalytic activity">
    <reaction evidence="15">
        <text>firefly D-luciferin + ATP + O2 = firefly oxyluciferin + hnu + AMP + CO2 + diphosphate</text>
        <dbReference type="Rhea" id="RHEA:10732"/>
        <dbReference type="ChEBI" id="CHEBI:15379"/>
        <dbReference type="ChEBI" id="CHEBI:16526"/>
        <dbReference type="ChEBI" id="CHEBI:16792"/>
        <dbReference type="ChEBI" id="CHEBI:30212"/>
        <dbReference type="ChEBI" id="CHEBI:30616"/>
        <dbReference type="ChEBI" id="CHEBI:33019"/>
        <dbReference type="ChEBI" id="CHEBI:58038"/>
        <dbReference type="ChEBI" id="CHEBI:456215"/>
        <dbReference type="EC" id="1.13.12.7"/>
    </reaction>
</comment>
<sequence>TDISTGKTLETGEILQDSLKSTKILQEFGIHKGDVITIVSENNLKYFIPQLAAFYMGVTVQLLNPVYSIGELKHALAISKPKLIVCSQLSIKNVSQTLQELQLENTKLVLFEGTFENLPNITSFEDLLENVDNIDPQSFEPETFDGSEEGALILMSSGTTGLPKGVLLTHKNFKATFDCEEYFGSSITDVTIFVLPFFHIMGVLIVTLSIAVGTRLILLKNFKPDIFLKCIEEYKPKILYMVPPMLVFLTKSPLVDNYNISSIEDIFVGGAPFGRQLFKDATERLPKVNIRQVYGATEASGAFTVTKRDNIVIGSCGVLVPHIVAKVWDFDLKKVVEPLTVGELCFKGPMIMKGYVANEKETKLSIDEEGFLHSGDLGYFDENGHIYIVGRIKELIKYKGFQVPPAELEALILTHPAVKDCGVIGIPDERAGQVPLAYVVKQSGIDVTEQDIIEYVAERISVQKHLYGGVRFIDEIPKNAFQKIMRQKLTEVYNSSL</sequence>
<comment type="cofactor">
    <cofactor evidence="1">
        <name>Mg(2+)</name>
        <dbReference type="ChEBI" id="CHEBI:18420"/>
    </cofactor>
</comment>
<keyword evidence="16" id="KW-1133">Transmembrane helix</keyword>
<evidence type="ECO:0000256" key="10">
    <source>
        <dbReference type="ARBA" id="ARBA00023002"/>
    </source>
</evidence>
<dbReference type="OrthoDB" id="10253869at2759"/>
<dbReference type="Pfam" id="PF00501">
    <property type="entry name" value="AMP-binding"/>
    <property type="match status" value="1"/>
</dbReference>
<keyword evidence="16" id="KW-0472">Membrane</keyword>
<evidence type="ECO:0000313" key="19">
    <source>
        <dbReference type="EMBL" id="KAF2894779.1"/>
    </source>
</evidence>
<evidence type="ECO:0000256" key="6">
    <source>
        <dbReference type="ARBA" id="ARBA00022723"/>
    </source>
</evidence>
<evidence type="ECO:0000256" key="5">
    <source>
        <dbReference type="ARBA" id="ARBA00019043"/>
    </source>
</evidence>
<evidence type="ECO:0000256" key="14">
    <source>
        <dbReference type="ARBA" id="ARBA00023262"/>
    </source>
</evidence>
<dbReference type="AlphaFoldDB" id="A0A8K0GCR4"/>
<evidence type="ECO:0000256" key="16">
    <source>
        <dbReference type="SAM" id="Phobius"/>
    </source>
</evidence>
<protein>
    <recommendedName>
        <fullName evidence="5">Luciferin 4-monooxygenase</fullName>
        <ecNumber evidence="4">1.13.12.7</ecNumber>
    </recommendedName>
</protein>
<evidence type="ECO:0000256" key="8">
    <source>
        <dbReference type="ARBA" id="ARBA00022840"/>
    </source>
</evidence>
<accession>A0A8K0GCR4</accession>
<keyword evidence="14" id="KW-0599">Photoprotein</keyword>
<keyword evidence="7" id="KW-0547">Nucleotide-binding</keyword>
<evidence type="ECO:0000256" key="3">
    <source>
        <dbReference type="ARBA" id="ARBA00006432"/>
    </source>
</evidence>
<keyword evidence="6" id="KW-0479">Metal-binding</keyword>
<dbReference type="Pfam" id="PF13193">
    <property type="entry name" value="AMP-binding_C"/>
    <property type="match status" value="1"/>
</dbReference>
<evidence type="ECO:0000256" key="7">
    <source>
        <dbReference type="ARBA" id="ARBA00022741"/>
    </source>
</evidence>
<keyword evidence="9" id="KW-0460">Magnesium</keyword>
<feature type="non-terminal residue" evidence="19">
    <location>
        <position position="497"/>
    </location>
</feature>
<dbReference type="GO" id="GO:0008218">
    <property type="term" value="P:bioluminescence"/>
    <property type="evidence" value="ECO:0007669"/>
    <property type="project" value="UniProtKB-KW"/>
</dbReference>
<evidence type="ECO:0000256" key="11">
    <source>
        <dbReference type="ARBA" id="ARBA00023033"/>
    </source>
</evidence>
<keyword evidence="20" id="KW-1185">Reference proteome</keyword>
<dbReference type="Gene3D" id="3.40.50.980">
    <property type="match status" value="2"/>
</dbReference>
<dbReference type="PANTHER" id="PTHR24096:SF423">
    <property type="entry name" value="GM05240P"/>
    <property type="match status" value="1"/>
</dbReference>
<dbReference type="GO" id="GO:0016405">
    <property type="term" value="F:CoA-ligase activity"/>
    <property type="evidence" value="ECO:0007669"/>
    <property type="project" value="TreeGrafter"/>
</dbReference>
<organism evidence="19 20">
    <name type="scientific">Ignelater luminosus</name>
    <name type="common">Cucubano</name>
    <name type="synonym">Pyrophorus luminosus</name>
    <dbReference type="NCBI Taxonomy" id="2038154"/>
    <lineage>
        <taxon>Eukaryota</taxon>
        <taxon>Metazoa</taxon>
        <taxon>Ecdysozoa</taxon>
        <taxon>Arthropoda</taxon>
        <taxon>Hexapoda</taxon>
        <taxon>Insecta</taxon>
        <taxon>Pterygota</taxon>
        <taxon>Neoptera</taxon>
        <taxon>Endopterygota</taxon>
        <taxon>Coleoptera</taxon>
        <taxon>Polyphaga</taxon>
        <taxon>Elateriformia</taxon>
        <taxon>Elateroidea</taxon>
        <taxon>Elateridae</taxon>
        <taxon>Agrypninae</taxon>
        <taxon>Pyrophorini</taxon>
        <taxon>Ignelater</taxon>
    </lineage>
</organism>
<dbReference type="InterPro" id="IPR045851">
    <property type="entry name" value="AMP-bd_C_sf"/>
</dbReference>
<dbReference type="Gene3D" id="2.30.38.10">
    <property type="entry name" value="Luciferase, Domain 3"/>
    <property type="match status" value="1"/>
</dbReference>
<name>A0A8K0GCR4_IGNLU</name>
<dbReference type="GO" id="GO:0047077">
    <property type="term" value="F:Photinus-luciferin 4-monooxygenase (ATP-hydrolyzing) activity"/>
    <property type="evidence" value="ECO:0007669"/>
    <property type="project" value="UniProtKB-EC"/>
</dbReference>
<evidence type="ECO:0000256" key="13">
    <source>
        <dbReference type="ARBA" id="ARBA00023223"/>
    </source>
</evidence>
<dbReference type="EMBL" id="VTPC01006646">
    <property type="protein sequence ID" value="KAF2894779.1"/>
    <property type="molecule type" value="Genomic_DNA"/>
</dbReference>
<evidence type="ECO:0000256" key="12">
    <source>
        <dbReference type="ARBA" id="ARBA00023140"/>
    </source>
</evidence>
<evidence type="ECO:0000256" key="1">
    <source>
        <dbReference type="ARBA" id="ARBA00001946"/>
    </source>
</evidence>
<dbReference type="PANTHER" id="PTHR24096">
    <property type="entry name" value="LONG-CHAIN-FATTY-ACID--COA LIGASE"/>
    <property type="match status" value="1"/>
</dbReference>
<keyword evidence="12" id="KW-0576">Peroxisome</keyword>
<keyword evidence="8" id="KW-0067">ATP-binding</keyword>
<dbReference type="InterPro" id="IPR000873">
    <property type="entry name" value="AMP-dep_synth/lig_dom"/>
</dbReference>
<dbReference type="InterPro" id="IPR025110">
    <property type="entry name" value="AMP-bd_C"/>
</dbReference>
<feature type="domain" description="AMP-dependent synthetase/ligase" evidence="17">
    <location>
        <begin position="12"/>
        <end position="355"/>
    </location>
</feature>
<comment type="caution">
    <text evidence="19">The sequence shown here is derived from an EMBL/GenBank/DDBJ whole genome shotgun (WGS) entry which is preliminary data.</text>
</comment>
<proteinExistence type="inferred from homology"/>
<dbReference type="GO" id="GO:0005524">
    <property type="term" value="F:ATP binding"/>
    <property type="evidence" value="ECO:0007669"/>
    <property type="project" value="UniProtKB-KW"/>
</dbReference>
<evidence type="ECO:0000256" key="9">
    <source>
        <dbReference type="ARBA" id="ARBA00022842"/>
    </source>
</evidence>
<feature type="transmembrane region" description="Helical" evidence="16">
    <location>
        <begin position="193"/>
        <end position="218"/>
    </location>
</feature>
<dbReference type="GO" id="GO:0005777">
    <property type="term" value="C:peroxisome"/>
    <property type="evidence" value="ECO:0007669"/>
    <property type="project" value="UniProtKB-SubCell"/>
</dbReference>
<gene>
    <name evidence="19" type="ORF">ILUMI_27556</name>
</gene>